<reference evidence="2 3" key="1">
    <citation type="submission" date="2016-12" db="EMBL/GenBank/DDBJ databases">
        <title>The genomes of Aspergillus section Nigri reveals drivers in fungal speciation.</title>
        <authorList>
            <consortium name="DOE Joint Genome Institute"/>
            <person name="Vesth T.C."/>
            <person name="Nybo J."/>
            <person name="Theobald S."/>
            <person name="Brandl J."/>
            <person name="Frisvad J.C."/>
            <person name="Nielsen K.F."/>
            <person name="Lyhne E.K."/>
            <person name="Kogle M.E."/>
            <person name="Kuo A."/>
            <person name="Riley R."/>
            <person name="Clum A."/>
            <person name="Nolan M."/>
            <person name="Lipzen A."/>
            <person name="Salamov A."/>
            <person name="Henrissat B."/>
            <person name="Wiebenga A."/>
            <person name="De Vries R.P."/>
            <person name="Grigoriev I.V."/>
            <person name="Mortensen U.H."/>
            <person name="Andersen M.R."/>
            <person name="Baker S.E."/>
        </authorList>
    </citation>
    <scope>NUCLEOTIDE SEQUENCE [LARGE SCALE GENOMIC DNA]</scope>
    <source>
        <strain evidence="2 3">JOP 1030-1</strain>
    </source>
</reference>
<protein>
    <submittedName>
        <fullName evidence="2">Uncharacterized protein</fullName>
    </submittedName>
</protein>
<name>A0A318ZLL8_9EURO</name>
<feature type="compositionally biased region" description="Basic residues" evidence="1">
    <location>
        <begin position="166"/>
        <end position="175"/>
    </location>
</feature>
<keyword evidence="3" id="KW-1185">Reference proteome</keyword>
<dbReference type="EMBL" id="KZ821221">
    <property type="protein sequence ID" value="PYH48489.1"/>
    <property type="molecule type" value="Genomic_DNA"/>
</dbReference>
<gene>
    <name evidence="2" type="ORF">BP01DRAFT_149249</name>
</gene>
<sequence length="217" mass="24805">MCMCCCWRAEGERSTLAWARSVCTLGGRVWHLERSCLNIFSVSMTVVTWLLFGFKGVVGDKGSRYLGGVRGDLYAIAMRIEGLHCLLGHYWHLYRGQCGTRLRQIDWFFCPPLLAKREKYLKWQLLRSSWQLGRSKMMDQVAYILHCISPILHKPQQNVNTAATRTRTRKRKKRRENASLPGSLRGVRAELFVACSASSGRASVDTDSKKKPLVSYE</sequence>
<evidence type="ECO:0000313" key="2">
    <source>
        <dbReference type="EMBL" id="PYH48489.1"/>
    </source>
</evidence>
<dbReference type="GeneID" id="37071846"/>
<dbReference type="Proteomes" id="UP000248349">
    <property type="component" value="Unassembled WGS sequence"/>
</dbReference>
<evidence type="ECO:0000256" key="1">
    <source>
        <dbReference type="SAM" id="MobiDB-lite"/>
    </source>
</evidence>
<evidence type="ECO:0000313" key="3">
    <source>
        <dbReference type="Proteomes" id="UP000248349"/>
    </source>
</evidence>
<dbReference type="AlphaFoldDB" id="A0A318ZLL8"/>
<proteinExistence type="predicted"/>
<organism evidence="2 3">
    <name type="scientific">Aspergillus saccharolyticus JOP 1030-1</name>
    <dbReference type="NCBI Taxonomy" id="1450539"/>
    <lineage>
        <taxon>Eukaryota</taxon>
        <taxon>Fungi</taxon>
        <taxon>Dikarya</taxon>
        <taxon>Ascomycota</taxon>
        <taxon>Pezizomycotina</taxon>
        <taxon>Eurotiomycetes</taxon>
        <taxon>Eurotiomycetidae</taxon>
        <taxon>Eurotiales</taxon>
        <taxon>Aspergillaceae</taxon>
        <taxon>Aspergillus</taxon>
        <taxon>Aspergillus subgen. Circumdati</taxon>
    </lineage>
</organism>
<feature type="region of interest" description="Disordered" evidence="1">
    <location>
        <begin position="158"/>
        <end position="179"/>
    </location>
</feature>
<dbReference type="RefSeq" id="XP_025434471.1">
    <property type="nucleotide sequence ID" value="XM_025570618.1"/>
</dbReference>
<feature type="region of interest" description="Disordered" evidence="1">
    <location>
        <begin position="196"/>
        <end position="217"/>
    </location>
</feature>
<accession>A0A318ZLL8</accession>